<reference evidence="2" key="1">
    <citation type="journal article" date="2023" name="Science">
        <title>Genome structures resolve the early diversification of teleost fishes.</title>
        <authorList>
            <person name="Parey E."/>
            <person name="Louis A."/>
            <person name="Montfort J."/>
            <person name="Bouchez O."/>
            <person name="Roques C."/>
            <person name="Iampietro C."/>
            <person name="Lluch J."/>
            <person name="Castinel A."/>
            <person name="Donnadieu C."/>
            <person name="Desvignes T."/>
            <person name="Floi Bucao C."/>
            <person name="Jouanno E."/>
            <person name="Wen M."/>
            <person name="Mejri S."/>
            <person name="Dirks R."/>
            <person name="Jansen H."/>
            <person name="Henkel C."/>
            <person name="Chen W.J."/>
            <person name="Zahm M."/>
            <person name="Cabau C."/>
            <person name="Klopp C."/>
            <person name="Thompson A.W."/>
            <person name="Robinson-Rechavi M."/>
            <person name="Braasch I."/>
            <person name="Lecointre G."/>
            <person name="Bobe J."/>
            <person name="Postlethwait J.H."/>
            <person name="Berthelot C."/>
            <person name="Roest Crollius H."/>
            <person name="Guiguen Y."/>
        </authorList>
    </citation>
    <scope>NUCLEOTIDE SEQUENCE</scope>
    <source>
        <strain evidence="2">Concon-B</strain>
    </source>
</reference>
<feature type="compositionally biased region" description="Low complexity" evidence="1">
    <location>
        <begin position="240"/>
        <end position="255"/>
    </location>
</feature>
<feature type="region of interest" description="Disordered" evidence="1">
    <location>
        <begin position="1"/>
        <end position="35"/>
    </location>
</feature>
<sequence>EDRLREEKAIRDPNSEEGERLSGNPKATRTRLGQTTPGVGRAYALMNATVRDRRSLKALRLISGWYLSVIVKMGNSCGKELNVGCDKFTGPLRIMWNQHGPPAVEGLKIWQEHGFPLNGTFSTQRLEDVRKNMESCSKKRHFCKKKGIKGFELWEQEVRERQARQQRNNDKKGETQPPSYFSVGASGKSTPCLYPSLTMLKHSEVDTDLDCPVPRPPPHAPPPHQPAPVPNTPTRPPAPALTARPPRLQTPGRGTPQPPTLTPSTSPRITLWDQPGTEPSTDHTRSGLPYQPRKNYLCAIPNCQFPATGTAADGAPVCASHTAEAWERQYGLKDIPEGEWNKEPYQGDPEGWYGPKPDGPPRPQLTMGQFPMVECPDPHQPGQVQLVYRPILGTNYGQSARNCRTQVIPGEKLSMTN</sequence>
<dbReference type="AlphaFoldDB" id="A0A9Q1DZA8"/>
<feature type="region of interest" description="Disordered" evidence="1">
    <location>
        <begin position="207"/>
        <end position="288"/>
    </location>
</feature>
<protein>
    <submittedName>
        <fullName evidence="2">Uncharacterized protein</fullName>
    </submittedName>
</protein>
<name>A0A9Q1DZA8_CONCO</name>
<gene>
    <name evidence="2" type="ORF">COCON_G00034070</name>
</gene>
<feature type="compositionally biased region" description="Pro residues" evidence="1">
    <location>
        <begin position="213"/>
        <end position="239"/>
    </location>
</feature>
<comment type="caution">
    <text evidence="2">The sequence shown here is derived from an EMBL/GenBank/DDBJ whole genome shotgun (WGS) entry which is preliminary data.</text>
</comment>
<feature type="non-terminal residue" evidence="2">
    <location>
        <position position="1"/>
    </location>
</feature>
<accession>A0A9Q1DZA8</accession>
<feature type="region of interest" description="Disordered" evidence="1">
    <location>
        <begin position="159"/>
        <end position="187"/>
    </location>
</feature>
<dbReference type="Proteomes" id="UP001152803">
    <property type="component" value="Unassembled WGS sequence"/>
</dbReference>
<keyword evidence="3" id="KW-1185">Reference proteome</keyword>
<proteinExistence type="predicted"/>
<feature type="compositionally biased region" description="Low complexity" evidence="1">
    <location>
        <begin position="262"/>
        <end position="271"/>
    </location>
</feature>
<evidence type="ECO:0000256" key="1">
    <source>
        <dbReference type="SAM" id="MobiDB-lite"/>
    </source>
</evidence>
<evidence type="ECO:0000313" key="2">
    <source>
        <dbReference type="EMBL" id="KAJ8284557.1"/>
    </source>
</evidence>
<dbReference type="EMBL" id="JAFJMO010000002">
    <property type="protein sequence ID" value="KAJ8284557.1"/>
    <property type="molecule type" value="Genomic_DNA"/>
</dbReference>
<organism evidence="2 3">
    <name type="scientific">Conger conger</name>
    <name type="common">Conger eel</name>
    <name type="synonym">Muraena conger</name>
    <dbReference type="NCBI Taxonomy" id="82655"/>
    <lineage>
        <taxon>Eukaryota</taxon>
        <taxon>Metazoa</taxon>
        <taxon>Chordata</taxon>
        <taxon>Craniata</taxon>
        <taxon>Vertebrata</taxon>
        <taxon>Euteleostomi</taxon>
        <taxon>Actinopterygii</taxon>
        <taxon>Neopterygii</taxon>
        <taxon>Teleostei</taxon>
        <taxon>Anguilliformes</taxon>
        <taxon>Congridae</taxon>
        <taxon>Conger</taxon>
    </lineage>
</organism>
<evidence type="ECO:0000313" key="3">
    <source>
        <dbReference type="Proteomes" id="UP001152803"/>
    </source>
</evidence>
<feature type="compositionally biased region" description="Polar residues" evidence="1">
    <location>
        <begin position="25"/>
        <end position="35"/>
    </location>
</feature>
<feature type="compositionally biased region" description="Basic and acidic residues" evidence="1">
    <location>
        <begin position="159"/>
        <end position="174"/>
    </location>
</feature>
<feature type="compositionally biased region" description="Basic and acidic residues" evidence="1">
    <location>
        <begin position="1"/>
        <end position="20"/>
    </location>
</feature>